<dbReference type="SUPFAM" id="SSF109910">
    <property type="entry name" value="YgfY-like"/>
    <property type="match status" value="1"/>
</dbReference>
<reference evidence="4" key="1">
    <citation type="submission" date="2017-12" db="EMBL/GenBank/DDBJ databases">
        <title>Gene loss provides genomic basis for host adaptation in cereal stripe rust fungi.</title>
        <authorList>
            <person name="Xia C."/>
        </authorList>
    </citation>
    <scope>NUCLEOTIDE SEQUENCE [LARGE SCALE GENOMIC DNA]</scope>
    <source>
        <strain evidence="4">93-210</strain>
    </source>
</reference>
<dbReference type="Proteomes" id="UP000239156">
    <property type="component" value="Unassembled WGS sequence"/>
</dbReference>
<dbReference type="GO" id="GO:0006099">
    <property type="term" value="P:tricarboxylic acid cycle"/>
    <property type="evidence" value="ECO:0007669"/>
    <property type="project" value="TreeGrafter"/>
</dbReference>
<dbReference type="InterPro" id="IPR005631">
    <property type="entry name" value="SDH"/>
</dbReference>
<dbReference type="FunFam" id="1.10.150.250:FF:000004">
    <property type="entry name" value="Succinate dehydrogenase assembly factor 2, mitochondrial"/>
    <property type="match status" value="1"/>
</dbReference>
<dbReference type="GO" id="GO:0034553">
    <property type="term" value="P:mitochondrial respiratory chain complex II assembly"/>
    <property type="evidence" value="ECO:0007669"/>
    <property type="project" value="TreeGrafter"/>
</dbReference>
<dbReference type="AlphaFoldDB" id="A0A2S4UZN4"/>
<dbReference type="VEuPathDB" id="FungiDB:PSHT_15131"/>
<comment type="subunit">
    <text evidence="3">Interacts with the flavoprotein subunit within the SDH catalytic dimer.</text>
</comment>
<dbReference type="HAMAP" id="MF_03057">
    <property type="entry name" value="SDHAF2"/>
    <property type="match status" value="1"/>
</dbReference>
<evidence type="ECO:0000313" key="5">
    <source>
        <dbReference type="Proteomes" id="UP000239156"/>
    </source>
</evidence>
<dbReference type="PANTHER" id="PTHR12469:SF2">
    <property type="entry name" value="SUCCINATE DEHYDROGENASE ASSEMBLY FACTOR 2, MITOCHONDRIAL"/>
    <property type="match status" value="1"/>
</dbReference>
<dbReference type="InterPro" id="IPR028882">
    <property type="entry name" value="SDHAF2"/>
</dbReference>
<comment type="function">
    <text evidence="3">Plays an essential role in the assembly of succinate dehydrogenase (SDH), an enzyme complex (also referred to as respiratory complex II) that is a component of both the tricarboxylic acid (TCA) cycle and the mitochondrial electron transport chain, and which couples the oxidation of succinate to fumarate with the reduction of ubiquinone (coenzyme Q) to ubiquinol. Required for flavinylation (covalent attachment of FAD) of the flavoprotein subunit of the SDH catalytic dimer.</text>
</comment>
<protein>
    <recommendedName>
        <fullName evidence="3">Succinate dehydrogenase assembly factor 2, mitochondrial</fullName>
        <shortName evidence="3">SDH assembly factor 2</shortName>
        <shortName evidence="3">SDHAF2</shortName>
    </recommendedName>
</protein>
<dbReference type="VEuPathDB" id="FungiDB:PSTT_11593"/>
<evidence type="ECO:0000313" key="4">
    <source>
        <dbReference type="EMBL" id="POW02655.1"/>
    </source>
</evidence>
<name>A0A2S4UZN4_9BASI</name>
<sequence>MTDILKAPFKPGKIKMQRIQFPKRVGQLAHKQSILAYLTLGQPLSKLPVGFNRMNSGGTNVNHQEGQKKDEKLHPIFSKDKSAPLPSFKTDPYPIALQNPAHPTTNQTHNVNQQIYHQIDQLKQFEDKHNESYDDTKSDSTSDKLRSRLVYQSRKRGIVEIELLLSTFVESQRWLKDWDMKQLSQYSRLLMLPDWDLYYYLVKKQDPPSDSEFFKSDLLDQLRIHTSNSSKTVRIMPSLHS</sequence>
<dbReference type="EMBL" id="PKSL01000138">
    <property type="protein sequence ID" value="POW02655.1"/>
    <property type="molecule type" value="Genomic_DNA"/>
</dbReference>
<evidence type="ECO:0000256" key="1">
    <source>
        <dbReference type="ARBA" id="ARBA00023128"/>
    </source>
</evidence>
<dbReference type="Pfam" id="PF03937">
    <property type="entry name" value="Sdh5"/>
    <property type="match status" value="1"/>
</dbReference>
<dbReference type="InterPro" id="IPR036714">
    <property type="entry name" value="SDH_sf"/>
</dbReference>
<gene>
    <name evidence="4" type="ORF">PSTT_11593</name>
</gene>
<keyword evidence="5" id="KW-1185">Reference proteome</keyword>
<keyword evidence="2 3" id="KW-0143">Chaperone</keyword>
<evidence type="ECO:0000256" key="2">
    <source>
        <dbReference type="ARBA" id="ARBA00023186"/>
    </source>
</evidence>
<dbReference type="GO" id="GO:0005759">
    <property type="term" value="C:mitochondrial matrix"/>
    <property type="evidence" value="ECO:0007669"/>
    <property type="project" value="UniProtKB-SubCell"/>
</dbReference>
<evidence type="ECO:0000256" key="3">
    <source>
        <dbReference type="HAMAP-Rule" id="MF_03057"/>
    </source>
</evidence>
<comment type="subcellular location">
    <subcellularLocation>
        <location evidence="3">Mitochondrion matrix</location>
    </subcellularLocation>
</comment>
<accession>A0A2S4UZN4</accession>
<keyword evidence="1 3" id="KW-0496">Mitochondrion</keyword>
<comment type="similarity">
    <text evidence="3">Belongs to the SDHAF2 family.</text>
</comment>
<proteinExistence type="inferred from homology"/>
<comment type="caution">
    <text evidence="4">The sequence shown here is derived from an EMBL/GenBank/DDBJ whole genome shotgun (WGS) entry which is preliminary data.</text>
</comment>
<dbReference type="PANTHER" id="PTHR12469">
    <property type="entry name" value="PROTEIN EMI5 HOMOLOG, MITOCHONDRIAL"/>
    <property type="match status" value="1"/>
</dbReference>
<dbReference type="Gene3D" id="1.10.150.250">
    <property type="entry name" value="Flavinator of succinate dehydrogenase"/>
    <property type="match status" value="1"/>
</dbReference>
<dbReference type="GO" id="GO:0006121">
    <property type="term" value="P:mitochondrial electron transport, succinate to ubiquinone"/>
    <property type="evidence" value="ECO:0007669"/>
    <property type="project" value="UniProtKB-UniRule"/>
</dbReference>
<organism evidence="4 5">
    <name type="scientific">Puccinia striiformis</name>
    <dbReference type="NCBI Taxonomy" id="27350"/>
    <lineage>
        <taxon>Eukaryota</taxon>
        <taxon>Fungi</taxon>
        <taxon>Dikarya</taxon>
        <taxon>Basidiomycota</taxon>
        <taxon>Pucciniomycotina</taxon>
        <taxon>Pucciniomycetes</taxon>
        <taxon>Pucciniales</taxon>
        <taxon>Pucciniaceae</taxon>
        <taxon>Puccinia</taxon>
    </lineage>
</organism>